<evidence type="ECO:0000313" key="2">
    <source>
        <dbReference type="EMBL" id="PXF42075.1"/>
    </source>
</evidence>
<reference evidence="2 3" key="1">
    <citation type="journal article" date="2018" name="Mol. Biol. Evol.">
        <title>Analysis of the draft genome of the red seaweed Gracilariopsis chorda provides insights into genome size evolution in Rhodophyta.</title>
        <authorList>
            <person name="Lee J."/>
            <person name="Yang E.C."/>
            <person name="Graf L."/>
            <person name="Yang J.H."/>
            <person name="Qiu H."/>
            <person name="Zel Zion U."/>
            <person name="Chan C.X."/>
            <person name="Stephens T.G."/>
            <person name="Weber A.P.M."/>
            <person name="Boo G.H."/>
            <person name="Boo S.M."/>
            <person name="Kim K.M."/>
            <person name="Shin Y."/>
            <person name="Jung M."/>
            <person name="Lee S.J."/>
            <person name="Yim H.S."/>
            <person name="Lee J.H."/>
            <person name="Bhattacharya D."/>
            <person name="Yoon H.S."/>
        </authorList>
    </citation>
    <scope>NUCLEOTIDE SEQUENCE [LARGE SCALE GENOMIC DNA]</scope>
    <source>
        <strain evidence="2 3">SKKU-2015</strain>
        <tissue evidence="2">Whole body</tissue>
    </source>
</reference>
<sequence length="167" mass="19879">MEPHSHIPEEVLTQTELEQQLFLDFVDREARRMALRDVPRFAKTGCKWTQEERTRNNKECVRRTRRYKHHRRTLLEDELRKLSLEESRLELQTAQLDQYNVVFPLYTDPLAPHSEQPPYHPSQNHTVWGDESSSTPSVQPYHVQEGELDDAPQPEHSNHNLDYWSQP</sequence>
<evidence type="ECO:0008006" key="4">
    <source>
        <dbReference type="Google" id="ProtNLM"/>
    </source>
</evidence>
<gene>
    <name evidence="2" type="ORF">BWQ96_08181</name>
</gene>
<evidence type="ECO:0000256" key="1">
    <source>
        <dbReference type="SAM" id="MobiDB-lite"/>
    </source>
</evidence>
<feature type="region of interest" description="Disordered" evidence="1">
    <location>
        <begin position="112"/>
        <end position="167"/>
    </location>
</feature>
<name>A0A2V3IIZ8_9FLOR</name>
<organism evidence="2 3">
    <name type="scientific">Gracilariopsis chorda</name>
    <dbReference type="NCBI Taxonomy" id="448386"/>
    <lineage>
        <taxon>Eukaryota</taxon>
        <taxon>Rhodophyta</taxon>
        <taxon>Florideophyceae</taxon>
        <taxon>Rhodymeniophycidae</taxon>
        <taxon>Gracilariales</taxon>
        <taxon>Gracilariaceae</taxon>
        <taxon>Gracilariopsis</taxon>
    </lineage>
</organism>
<proteinExistence type="predicted"/>
<comment type="caution">
    <text evidence="2">The sequence shown here is derived from an EMBL/GenBank/DDBJ whole genome shotgun (WGS) entry which is preliminary data.</text>
</comment>
<dbReference type="Proteomes" id="UP000247409">
    <property type="component" value="Unassembled WGS sequence"/>
</dbReference>
<dbReference type="EMBL" id="NBIV01000177">
    <property type="protein sequence ID" value="PXF42075.1"/>
    <property type="molecule type" value="Genomic_DNA"/>
</dbReference>
<protein>
    <recommendedName>
        <fullName evidence="4">BZIP domain-containing protein</fullName>
    </recommendedName>
</protein>
<keyword evidence="3" id="KW-1185">Reference proteome</keyword>
<feature type="compositionally biased region" description="Polar residues" evidence="1">
    <location>
        <begin position="121"/>
        <end position="138"/>
    </location>
</feature>
<dbReference type="AlphaFoldDB" id="A0A2V3IIZ8"/>
<evidence type="ECO:0000313" key="3">
    <source>
        <dbReference type="Proteomes" id="UP000247409"/>
    </source>
</evidence>
<accession>A0A2V3IIZ8</accession>